<protein>
    <recommendedName>
        <fullName evidence="2 6">Adenine deaminase</fullName>
        <shortName evidence="6">Adenase</shortName>
        <shortName evidence="6">Adenine aminase</shortName>
        <ecNumber evidence="2 6">3.5.4.2</ecNumber>
    </recommendedName>
</protein>
<dbReference type="Pfam" id="PF13382">
    <property type="entry name" value="Adenine_deam_C"/>
    <property type="match status" value="1"/>
</dbReference>
<dbReference type="eggNOG" id="COG1001">
    <property type="taxonomic scope" value="Bacteria"/>
</dbReference>
<keyword evidence="4 6" id="KW-0464">Manganese</keyword>
<accession>M1E5M6</accession>
<dbReference type="GO" id="GO:0006146">
    <property type="term" value="P:adenine catabolic process"/>
    <property type="evidence" value="ECO:0007669"/>
    <property type="project" value="InterPro"/>
</dbReference>
<evidence type="ECO:0000256" key="1">
    <source>
        <dbReference type="ARBA" id="ARBA00006773"/>
    </source>
</evidence>
<dbReference type="STRING" id="747365.Thena_0038"/>
<dbReference type="EMBL" id="CP002690">
    <property type="protein sequence ID" value="AEE13690.1"/>
    <property type="molecule type" value="Genomic_DNA"/>
</dbReference>
<dbReference type="GO" id="GO:0000034">
    <property type="term" value="F:adenine deaminase activity"/>
    <property type="evidence" value="ECO:0007669"/>
    <property type="project" value="UniProtKB-UniRule"/>
</dbReference>
<dbReference type="InterPro" id="IPR026912">
    <property type="entry name" value="Adenine_deam_C"/>
</dbReference>
<organism evidence="9 10">
    <name type="scientific">Thermodesulfobium narugense DSM 14796</name>
    <dbReference type="NCBI Taxonomy" id="747365"/>
    <lineage>
        <taxon>Bacteria</taxon>
        <taxon>Pseudomonadati</taxon>
        <taxon>Thermodesulfobiota</taxon>
        <taxon>Thermodesulfobiia</taxon>
        <taxon>Thermodesulfobiales</taxon>
        <taxon>Thermodesulfobiaceae</taxon>
        <taxon>Thermodesulfobium</taxon>
    </lineage>
</organism>
<dbReference type="InterPro" id="IPR011059">
    <property type="entry name" value="Metal-dep_hydrolase_composite"/>
</dbReference>
<evidence type="ECO:0000256" key="5">
    <source>
        <dbReference type="ARBA" id="ARBA00047720"/>
    </source>
</evidence>
<keyword evidence="3 6" id="KW-0378">Hydrolase</keyword>
<proteinExistence type="inferred from homology"/>
<comment type="similarity">
    <text evidence="1 6">Belongs to the metallo-dependent hydrolases superfamily. Adenine deaminase family.</text>
</comment>
<dbReference type="RefSeq" id="WP_013755420.1">
    <property type="nucleotide sequence ID" value="NC_015499.1"/>
</dbReference>
<feature type="domain" description="Amidohydrolase-related" evidence="7">
    <location>
        <begin position="52"/>
        <end position="332"/>
    </location>
</feature>
<name>M1E5M6_9BACT</name>
<dbReference type="SUPFAM" id="SSF51338">
    <property type="entry name" value="Composite domain of metallo-dependent hydrolases"/>
    <property type="match status" value="1"/>
</dbReference>
<evidence type="ECO:0000256" key="2">
    <source>
        <dbReference type="ARBA" id="ARBA00012782"/>
    </source>
</evidence>
<dbReference type="HOGENOM" id="CLU_027935_0_0_9"/>
<comment type="cofactor">
    <cofactor evidence="6">
        <name>Mn(2+)</name>
        <dbReference type="ChEBI" id="CHEBI:29035"/>
    </cofactor>
</comment>
<reference evidence="9 10" key="1">
    <citation type="submission" date="2011-04" db="EMBL/GenBank/DDBJ databases">
        <title>The complete genome of Thermodesulfobium narugense DSM 14796.</title>
        <authorList>
            <consortium name="US DOE Joint Genome Institute (JGI-PGF)"/>
            <person name="Lucas S."/>
            <person name="Han J."/>
            <person name="Lapidus A."/>
            <person name="Bruce D."/>
            <person name="Goodwin L."/>
            <person name="Pitluck S."/>
            <person name="Peters L."/>
            <person name="Kyrpides N."/>
            <person name="Mavromatis K."/>
            <person name="Pagani I."/>
            <person name="Ivanova N."/>
            <person name="Ovchinnikova G."/>
            <person name="Zhang X."/>
            <person name="Saunders L."/>
            <person name="Detter J.C."/>
            <person name="Tapia R."/>
            <person name="Han C."/>
            <person name="Land M."/>
            <person name="Hauser L."/>
            <person name="Markowitz V."/>
            <person name="Cheng J.-F."/>
            <person name="Hugenholtz P."/>
            <person name="Woyke T."/>
            <person name="Wu D."/>
            <person name="Spring S."/>
            <person name="Schroeder M."/>
            <person name="Brambilla E."/>
            <person name="Klenk H.-P."/>
            <person name="Eisen J.A."/>
        </authorList>
    </citation>
    <scope>NUCLEOTIDE SEQUENCE [LARGE SCALE GENOMIC DNA]</scope>
    <source>
        <strain evidence="9 10">DSM 14796</strain>
    </source>
</reference>
<keyword evidence="10" id="KW-1185">Reference proteome</keyword>
<evidence type="ECO:0000256" key="6">
    <source>
        <dbReference type="HAMAP-Rule" id="MF_01518"/>
    </source>
</evidence>
<dbReference type="PANTHER" id="PTHR11113:SF2">
    <property type="entry name" value="ADENINE DEAMINASE"/>
    <property type="match status" value="1"/>
</dbReference>
<evidence type="ECO:0000256" key="3">
    <source>
        <dbReference type="ARBA" id="ARBA00022801"/>
    </source>
</evidence>
<evidence type="ECO:0000313" key="9">
    <source>
        <dbReference type="EMBL" id="AEE13690.1"/>
    </source>
</evidence>
<evidence type="ECO:0000256" key="4">
    <source>
        <dbReference type="ARBA" id="ARBA00023211"/>
    </source>
</evidence>
<dbReference type="Gene3D" id="2.30.40.10">
    <property type="entry name" value="Urease, subunit C, domain 1"/>
    <property type="match status" value="1"/>
</dbReference>
<comment type="catalytic activity">
    <reaction evidence="5 6">
        <text>adenine + H2O + H(+) = hypoxanthine + NH4(+)</text>
        <dbReference type="Rhea" id="RHEA:23688"/>
        <dbReference type="ChEBI" id="CHEBI:15377"/>
        <dbReference type="ChEBI" id="CHEBI:15378"/>
        <dbReference type="ChEBI" id="CHEBI:16708"/>
        <dbReference type="ChEBI" id="CHEBI:17368"/>
        <dbReference type="ChEBI" id="CHEBI:28938"/>
        <dbReference type="EC" id="3.5.4.2"/>
    </reaction>
</comment>
<evidence type="ECO:0000259" key="8">
    <source>
        <dbReference type="Pfam" id="PF13382"/>
    </source>
</evidence>
<dbReference type="InterPro" id="IPR032466">
    <property type="entry name" value="Metal_Hydrolase"/>
</dbReference>
<dbReference type="InterPro" id="IPR006680">
    <property type="entry name" value="Amidohydro-rel"/>
</dbReference>
<dbReference type="AlphaFoldDB" id="M1E5M6"/>
<sequence>MFDVAIYNCFIPDFKKNIFIKTSVGIRENLISYVGKENIEAKVIVEAENKVLSPGLIDGHCHIESSMLPPSVFGNLVAKSGTLYVISDNHEIANILGVKGIRLFMKDAKNSLSKIFFAIPSCVPATRFVKSGSKITAKNIKKLVEEPDVISIGEMMNVYGVINEDEPYRSILDLAKKKNILINGHFPFKDFELLKRYVSKGIADDHESESYEDLKSKIDAGMFVFIREGSAETTEDSAYKIIAQYPDKVGFCTDDKSVFDLRKTGSVIFNLRKAIKLGTDPIFALRAATYNTLNHYGLNRYSQIKEGNFANLVLFKDLKDFEIDKIIISGRIIDNFNSKKKKFSKLFFNSFRVNKDEISVPSIDDKVKSLCILVRDKSLITDLIVTNKEEFDLCEDILKLVVISRYEKNKGSACKIKGFGLKKGAIATSISHDCHNVICVGADDLSIKKTVERVFDLKGGLVYFDGEYFTQVGLPLAGILSGLDEDNLISELDKLNDAIRKNGSILSDPLGTLSFMALEVIGHVKLTVNGLFNVDKFEFI</sequence>
<dbReference type="Gene3D" id="3.20.20.140">
    <property type="entry name" value="Metal-dependent hydrolases"/>
    <property type="match status" value="1"/>
</dbReference>
<dbReference type="SUPFAM" id="SSF51556">
    <property type="entry name" value="Metallo-dependent hydrolases"/>
    <property type="match status" value="1"/>
</dbReference>
<dbReference type="Pfam" id="PF01979">
    <property type="entry name" value="Amidohydro_1"/>
    <property type="match status" value="1"/>
</dbReference>
<dbReference type="KEGG" id="tnr:Thena_0038"/>
<dbReference type="PANTHER" id="PTHR11113">
    <property type="entry name" value="N-ACETYLGLUCOSAMINE-6-PHOSPHATE DEACETYLASE"/>
    <property type="match status" value="1"/>
</dbReference>
<feature type="domain" description="Adenine deaminase C-terminal" evidence="8">
    <location>
        <begin position="384"/>
        <end position="538"/>
    </location>
</feature>
<dbReference type="Proteomes" id="UP000011765">
    <property type="component" value="Chromosome"/>
</dbReference>
<evidence type="ECO:0000259" key="7">
    <source>
        <dbReference type="Pfam" id="PF01979"/>
    </source>
</evidence>
<dbReference type="EC" id="3.5.4.2" evidence="2 6"/>
<dbReference type="OrthoDB" id="9775607at2"/>
<gene>
    <name evidence="6" type="primary">ade</name>
    <name evidence="9" type="ORF">Thena_0038</name>
</gene>
<dbReference type="HAMAP" id="MF_01518">
    <property type="entry name" value="Adenine_deamin"/>
    <property type="match status" value="1"/>
</dbReference>
<dbReference type="InterPro" id="IPR006679">
    <property type="entry name" value="Adenine_deam"/>
</dbReference>
<evidence type="ECO:0000313" key="10">
    <source>
        <dbReference type="Proteomes" id="UP000011765"/>
    </source>
</evidence>